<dbReference type="EMBL" id="GBHO01006352">
    <property type="protein sequence ID" value="JAG37252.1"/>
    <property type="molecule type" value="Transcribed_RNA"/>
</dbReference>
<dbReference type="SMART" id="SM00494">
    <property type="entry name" value="ChtBD2"/>
    <property type="match status" value="1"/>
</dbReference>
<dbReference type="Pfam" id="PF01607">
    <property type="entry name" value="CBM_14"/>
    <property type="match status" value="1"/>
</dbReference>
<feature type="non-terminal residue" evidence="5">
    <location>
        <position position="1"/>
    </location>
</feature>
<evidence type="ECO:0000259" key="2">
    <source>
        <dbReference type="PROSITE" id="PS50940"/>
    </source>
</evidence>
<protein>
    <submittedName>
        <fullName evidence="5">Putative endochitinase</fullName>
    </submittedName>
</protein>
<feature type="region of interest" description="Disordered" evidence="1">
    <location>
        <begin position="1"/>
        <end position="61"/>
    </location>
</feature>
<feature type="compositionally biased region" description="Basic and acidic residues" evidence="1">
    <location>
        <begin position="23"/>
        <end position="36"/>
    </location>
</feature>
<dbReference type="EMBL" id="GBRD01002690">
    <property type="protein sequence ID" value="JAG63131.1"/>
    <property type="molecule type" value="Transcribed_RNA"/>
</dbReference>
<evidence type="ECO:0000313" key="6">
    <source>
        <dbReference type="EMBL" id="JAG37252.1"/>
    </source>
</evidence>
<evidence type="ECO:0000313" key="3">
    <source>
        <dbReference type="EMBL" id="JAG19425.1"/>
    </source>
</evidence>
<dbReference type="GO" id="GO:0005576">
    <property type="term" value="C:extracellular region"/>
    <property type="evidence" value="ECO:0007669"/>
    <property type="project" value="InterPro"/>
</dbReference>
<dbReference type="EMBL" id="GBRD01000416">
    <property type="protein sequence ID" value="JAG65405.1"/>
    <property type="molecule type" value="Transcribed_RNA"/>
</dbReference>
<organism evidence="5">
    <name type="scientific">Lygus hesperus</name>
    <name type="common">Western plant bug</name>
    <dbReference type="NCBI Taxonomy" id="30085"/>
    <lineage>
        <taxon>Eukaryota</taxon>
        <taxon>Metazoa</taxon>
        <taxon>Ecdysozoa</taxon>
        <taxon>Arthropoda</taxon>
        <taxon>Hexapoda</taxon>
        <taxon>Insecta</taxon>
        <taxon>Pterygota</taxon>
        <taxon>Neoptera</taxon>
        <taxon>Paraneoptera</taxon>
        <taxon>Hemiptera</taxon>
        <taxon>Heteroptera</taxon>
        <taxon>Panheteroptera</taxon>
        <taxon>Cimicomorpha</taxon>
        <taxon>Miridae</taxon>
        <taxon>Mirini</taxon>
        <taxon>Lygus</taxon>
    </lineage>
</organism>
<dbReference type="EMBL" id="GBHO01006353">
    <property type="protein sequence ID" value="JAG37251.1"/>
    <property type="molecule type" value="Transcribed_RNA"/>
</dbReference>
<evidence type="ECO:0000313" key="5">
    <source>
        <dbReference type="EMBL" id="JAG37251.1"/>
    </source>
</evidence>
<evidence type="ECO:0000313" key="7">
    <source>
        <dbReference type="EMBL" id="JAG63131.1"/>
    </source>
</evidence>
<accession>A0A0A9Z051</accession>
<name>A0A0A9Z051_LYGHE</name>
<reference evidence="5" key="1">
    <citation type="journal article" date="2014" name="PLoS ONE">
        <title>Transcriptome-Based Identification of ABC Transporters in the Western Tarnished Plant Bug Lygus hesperus.</title>
        <authorList>
            <person name="Hull J.J."/>
            <person name="Chaney K."/>
            <person name="Geib S.M."/>
            <person name="Fabrick J.A."/>
            <person name="Brent C.S."/>
            <person name="Walsh D."/>
            <person name="Lavine L.C."/>
        </authorList>
    </citation>
    <scope>NUCLEOTIDE SEQUENCE</scope>
</reference>
<evidence type="ECO:0000313" key="4">
    <source>
        <dbReference type="EMBL" id="JAG19428.1"/>
    </source>
</evidence>
<feature type="domain" description="Chitin-binding type-2" evidence="2">
    <location>
        <begin position="61"/>
        <end position="121"/>
    </location>
</feature>
<proteinExistence type="predicted"/>
<dbReference type="EMBL" id="GBHO01024176">
    <property type="protein sequence ID" value="JAG19428.1"/>
    <property type="molecule type" value="Transcribed_RNA"/>
</dbReference>
<dbReference type="PROSITE" id="PS50940">
    <property type="entry name" value="CHIT_BIND_II"/>
    <property type="match status" value="1"/>
</dbReference>
<dbReference type="EMBL" id="GBHO01024179">
    <property type="protein sequence ID" value="JAG19425.1"/>
    <property type="molecule type" value="Transcribed_RNA"/>
</dbReference>
<dbReference type="InterPro" id="IPR002557">
    <property type="entry name" value="Chitin-bd_dom"/>
</dbReference>
<dbReference type="InterPro" id="IPR036508">
    <property type="entry name" value="Chitin-bd_dom_sf"/>
</dbReference>
<dbReference type="Gene3D" id="2.170.140.10">
    <property type="entry name" value="Chitin binding domain"/>
    <property type="match status" value="1"/>
</dbReference>
<dbReference type="SUPFAM" id="SSF57625">
    <property type="entry name" value="Invertebrate chitin-binding proteins"/>
    <property type="match status" value="1"/>
</dbReference>
<reference evidence="5" key="2">
    <citation type="submission" date="2014-07" db="EMBL/GenBank/DDBJ databases">
        <authorList>
            <person name="Hull J."/>
        </authorList>
    </citation>
    <scope>NUCLEOTIDE SEQUENCE</scope>
</reference>
<dbReference type="AlphaFoldDB" id="A0A0A9Z051"/>
<gene>
    <name evidence="5" type="primary">cht-1_3</name>
    <name evidence="6" type="synonym">cht-1_1</name>
    <name evidence="4" type="synonym">cht-1_2</name>
    <name evidence="3" type="synonym">cht-1_6</name>
    <name evidence="3" type="ORF">CM83_45416</name>
    <name evidence="4" type="ORF">CM83_45420</name>
    <name evidence="5" type="ORF">CM83_45422</name>
    <name evidence="6" type="ORF">CM83_45424</name>
</gene>
<dbReference type="GO" id="GO:0008061">
    <property type="term" value="F:chitin binding"/>
    <property type="evidence" value="ECO:0007669"/>
    <property type="project" value="InterPro"/>
</dbReference>
<evidence type="ECO:0000256" key="1">
    <source>
        <dbReference type="SAM" id="MobiDB-lite"/>
    </source>
</evidence>
<sequence>YPSAAGPKPVAGDSKTNVADSKPPADRPQPEMEKSKQPAAEPKTPAPNKVTTPEPKSLQSEVKCTSEGFFGVKNNCNVFIRCVASGTGYSRYEFQCGPGTIWDEKINTCNHPSEAGRSDCK</sequence>
<reference evidence="7" key="3">
    <citation type="submission" date="2014-09" db="EMBL/GenBank/DDBJ databases">
        <authorList>
            <person name="Magalhaes I.L.F."/>
            <person name="Oliveira U."/>
            <person name="Santos F.R."/>
            <person name="Vidigal T.H.D.A."/>
            <person name="Brescovit A.D."/>
            <person name="Santos A.J."/>
        </authorList>
    </citation>
    <scope>NUCLEOTIDE SEQUENCE</scope>
</reference>